<dbReference type="InterPro" id="IPR041309">
    <property type="entry name" value="TBK1_CC1"/>
</dbReference>
<sequence length="173" mass="19625">MFCLSSPALFFARSNTESPLQVALLKSLAGSNLRPANLDVTGRANILSSLLQSGQKECQQITAALQCKLDQATSLLHSIQTGQTMDLEWRPDTGCMPSDRCLQKTEIMIQKHQKIMSSFREDRSKRQLRNNDEQIHRFDKNKMKEICVTAQTLIEDDCSTKSFALFKAFKQCY</sequence>
<evidence type="ECO:0000259" key="1">
    <source>
        <dbReference type="Pfam" id="PF18394"/>
    </source>
</evidence>
<feature type="non-terminal residue" evidence="2">
    <location>
        <position position="173"/>
    </location>
</feature>
<gene>
    <name evidence="2" type="ORF">EGW08_014257</name>
</gene>
<evidence type="ECO:0000313" key="2">
    <source>
        <dbReference type="EMBL" id="RUS77996.1"/>
    </source>
</evidence>
<dbReference type="AlphaFoldDB" id="A0A3S1BY74"/>
<comment type="caution">
    <text evidence="2">The sequence shown here is derived from an EMBL/GenBank/DDBJ whole genome shotgun (WGS) entry which is preliminary data.</text>
</comment>
<evidence type="ECO:0000313" key="3">
    <source>
        <dbReference type="Proteomes" id="UP000271974"/>
    </source>
</evidence>
<protein>
    <recommendedName>
        <fullName evidence="1">TANK-binding kinase 1 coiled-coil domain-containing protein</fullName>
    </recommendedName>
</protein>
<dbReference type="Pfam" id="PF18394">
    <property type="entry name" value="TBK1_CCD1"/>
    <property type="match status" value="1"/>
</dbReference>
<proteinExistence type="predicted"/>
<organism evidence="2 3">
    <name type="scientific">Elysia chlorotica</name>
    <name type="common">Eastern emerald elysia</name>
    <name type="synonym">Sea slug</name>
    <dbReference type="NCBI Taxonomy" id="188477"/>
    <lineage>
        <taxon>Eukaryota</taxon>
        <taxon>Metazoa</taxon>
        <taxon>Spiralia</taxon>
        <taxon>Lophotrochozoa</taxon>
        <taxon>Mollusca</taxon>
        <taxon>Gastropoda</taxon>
        <taxon>Heterobranchia</taxon>
        <taxon>Euthyneura</taxon>
        <taxon>Panpulmonata</taxon>
        <taxon>Sacoglossa</taxon>
        <taxon>Placobranchoidea</taxon>
        <taxon>Plakobranchidae</taxon>
        <taxon>Elysia</taxon>
    </lineage>
</organism>
<dbReference type="Gene3D" id="1.20.1270.420">
    <property type="match status" value="1"/>
</dbReference>
<keyword evidence="3" id="KW-1185">Reference proteome</keyword>
<dbReference type="EMBL" id="RQTK01000539">
    <property type="protein sequence ID" value="RUS77996.1"/>
    <property type="molecule type" value="Genomic_DNA"/>
</dbReference>
<accession>A0A3S1BY74</accession>
<dbReference type="OrthoDB" id="10013850at2759"/>
<reference evidence="2 3" key="1">
    <citation type="submission" date="2019-01" db="EMBL/GenBank/DDBJ databases">
        <title>A draft genome assembly of the solar-powered sea slug Elysia chlorotica.</title>
        <authorList>
            <person name="Cai H."/>
            <person name="Li Q."/>
            <person name="Fang X."/>
            <person name="Li J."/>
            <person name="Curtis N.E."/>
            <person name="Altenburger A."/>
            <person name="Shibata T."/>
            <person name="Feng M."/>
            <person name="Maeda T."/>
            <person name="Schwartz J.A."/>
            <person name="Shigenobu S."/>
            <person name="Lundholm N."/>
            <person name="Nishiyama T."/>
            <person name="Yang H."/>
            <person name="Hasebe M."/>
            <person name="Li S."/>
            <person name="Pierce S.K."/>
            <person name="Wang J."/>
        </authorList>
    </citation>
    <scope>NUCLEOTIDE SEQUENCE [LARGE SCALE GENOMIC DNA]</scope>
    <source>
        <strain evidence="2">EC2010</strain>
        <tissue evidence="2">Whole organism of an adult</tissue>
    </source>
</reference>
<name>A0A3S1BY74_ELYCH</name>
<feature type="domain" description="TANK-binding kinase 1 coiled-coil" evidence="1">
    <location>
        <begin position="55"/>
        <end position="163"/>
    </location>
</feature>
<dbReference type="STRING" id="188477.A0A3S1BY74"/>
<dbReference type="Proteomes" id="UP000271974">
    <property type="component" value="Unassembled WGS sequence"/>
</dbReference>